<evidence type="ECO:0000256" key="3">
    <source>
        <dbReference type="ARBA" id="ARBA00042347"/>
    </source>
</evidence>
<dbReference type="InterPro" id="IPR011989">
    <property type="entry name" value="ARM-like"/>
</dbReference>
<dbReference type="InterPro" id="IPR016024">
    <property type="entry name" value="ARM-type_fold"/>
</dbReference>
<feature type="compositionally biased region" description="Polar residues" evidence="5">
    <location>
        <begin position="623"/>
        <end position="640"/>
    </location>
</feature>
<dbReference type="Gene3D" id="1.10.510.10">
    <property type="entry name" value="Transferase(Phosphotransferase) domain 1"/>
    <property type="match status" value="1"/>
</dbReference>
<feature type="compositionally biased region" description="Low complexity" evidence="5">
    <location>
        <begin position="790"/>
        <end position="808"/>
    </location>
</feature>
<organism evidence="7 9">
    <name type="scientific">Didymodactylos carnosus</name>
    <dbReference type="NCBI Taxonomy" id="1234261"/>
    <lineage>
        <taxon>Eukaryota</taxon>
        <taxon>Metazoa</taxon>
        <taxon>Spiralia</taxon>
        <taxon>Gnathifera</taxon>
        <taxon>Rotifera</taxon>
        <taxon>Eurotatoria</taxon>
        <taxon>Bdelloidea</taxon>
        <taxon>Philodinida</taxon>
        <taxon>Philodinidae</taxon>
        <taxon>Didymodactylos</taxon>
    </lineage>
</organism>
<feature type="region of interest" description="Disordered" evidence="5">
    <location>
        <begin position="790"/>
        <end position="826"/>
    </location>
</feature>
<accession>A0A814SJJ5</accession>
<dbReference type="PANTHER" id="PTHR12984">
    <property type="entry name" value="SCY1-RELATED S/T PROTEIN KINASE-LIKE"/>
    <property type="match status" value="1"/>
</dbReference>
<dbReference type="InterPro" id="IPR051177">
    <property type="entry name" value="CIK-Related_Protein"/>
</dbReference>
<dbReference type="Proteomes" id="UP000663829">
    <property type="component" value="Unassembled WGS sequence"/>
</dbReference>
<feature type="domain" description="Protein kinase" evidence="6">
    <location>
        <begin position="29"/>
        <end position="299"/>
    </location>
</feature>
<evidence type="ECO:0000313" key="8">
    <source>
        <dbReference type="EMBL" id="CAF3911935.1"/>
    </source>
</evidence>
<proteinExistence type="inferred from homology"/>
<comment type="similarity">
    <text evidence="1">Belongs to the protein kinase superfamily.</text>
</comment>
<dbReference type="Proteomes" id="UP000681722">
    <property type="component" value="Unassembled WGS sequence"/>
</dbReference>
<evidence type="ECO:0000256" key="2">
    <source>
        <dbReference type="ARBA" id="ARBA00040972"/>
    </source>
</evidence>
<evidence type="ECO:0000313" key="9">
    <source>
        <dbReference type="Proteomes" id="UP000663829"/>
    </source>
</evidence>
<evidence type="ECO:0000256" key="5">
    <source>
        <dbReference type="SAM" id="MobiDB-lite"/>
    </source>
</evidence>
<dbReference type="AlphaFoldDB" id="A0A814SJJ5"/>
<dbReference type="OrthoDB" id="447103at2759"/>
<feature type="compositionally biased region" description="Low complexity" evidence="5">
    <location>
        <begin position="768"/>
        <end position="778"/>
    </location>
</feature>
<dbReference type="InterPro" id="IPR011009">
    <property type="entry name" value="Kinase-like_dom_sf"/>
</dbReference>
<sequence>MTEISDGLDLSFLMWGSLFSKDPLKDSGYDLVDTNGLNDGRSIWTKYTGKKKTTGDLVTIFTCQNDSHLQLAKSALKRMKTLRHPNILNYLDGAENDKIVHIITEKVTPLDVYLLELKTGDDQNSQRDDYNKKDLFELAWGLYQICRVLSFLHDDCKLIHSNLNLGTIYVDQKSNDWKLGCFEFVQQTDGNTSDLQHPPTRYLPAVQRYEPPQQQARGQTKQTSLKARDMWLLGTMIWEIFNSNLSSTLKSSDQPQYKKFHSIPKALVPSYCELINVDPSLRPTITKFLDICRQQNGFMKNVLVDSLLFLEEIQLKDNNDKQKFFQQLPENVDEFSSRINENKLLPLLLNAYEFGNSGSVVLPTLFKLGKNLNDQEYKKKIVPIITKLFQSTDRMTRFRLLQQLDLYVEYLSPSIINDEIFQHICTGFTDQEPAIREATVKSVLYLAPKLSYKNLNVELMKHFSRLQTNDDQGVIRTNTIVCLGKIAHYLNPSLRSRLLISAFSRGCQDSFSPSRQASVYAFGHSEKFFTLKDIATKIVPILCTITIDPEIDVRTQAFKTIHLFLTKLETVSENPELAVDMEKEVNSTNINLSNETSWTSWALTSLTSKIGTLTTKQIQPSITLSTSKTDNPTDSPTAISSPVVKDSSINSSSGDNTTKSKQSQPVKNKPPAAAAAAKIVQQNRDDDDDDDILLQERQKSAIASFFNNTSSIGLKDDEWKTSQDTKSWSTWETNPNSSTLSSPTTITQGNDWGDDQNDDSDDKWEDFTQTTSSGTTTTTTAVKQQTAVNLVMSSSSSPTPVQQPVKSSWTQDTKPTTSMNDWNSDQFFNDVLTSTTTTSAKPKPKLKR</sequence>
<dbReference type="GO" id="GO:0004672">
    <property type="term" value="F:protein kinase activity"/>
    <property type="evidence" value="ECO:0007669"/>
    <property type="project" value="InterPro"/>
</dbReference>
<feature type="region of interest" description="Disordered" evidence="5">
    <location>
        <begin position="712"/>
        <end position="778"/>
    </location>
</feature>
<dbReference type="Gene3D" id="3.30.200.20">
    <property type="entry name" value="Phosphorylase Kinase, domain 1"/>
    <property type="match status" value="1"/>
</dbReference>
<feature type="compositionally biased region" description="Polar residues" evidence="5">
    <location>
        <begin position="809"/>
        <end position="826"/>
    </location>
</feature>
<gene>
    <name evidence="7" type="ORF">GPM918_LOCUS21051</name>
    <name evidence="8" type="ORF">SRO942_LOCUS21046</name>
</gene>
<feature type="compositionally biased region" description="Basic and acidic residues" evidence="5">
    <location>
        <begin position="714"/>
        <end position="723"/>
    </location>
</feature>
<evidence type="ECO:0000259" key="6">
    <source>
        <dbReference type="PROSITE" id="PS50011"/>
    </source>
</evidence>
<name>A0A814SJJ5_9BILA</name>
<keyword evidence="9" id="KW-1185">Reference proteome</keyword>
<dbReference type="Gene3D" id="1.25.10.10">
    <property type="entry name" value="Leucine-rich Repeat Variant"/>
    <property type="match status" value="1"/>
</dbReference>
<dbReference type="Pfam" id="PF00069">
    <property type="entry name" value="Pkinase"/>
    <property type="match status" value="1"/>
</dbReference>
<feature type="compositionally biased region" description="Low complexity" evidence="5">
    <location>
        <begin position="733"/>
        <end position="751"/>
    </location>
</feature>
<evidence type="ECO:0000256" key="4">
    <source>
        <dbReference type="ARBA" id="ARBA00056114"/>
    </source>
</evidence>
<dbReference type="PANTHER" id="PTHR12984:SF3">
    <property type="entry name" value="N-TERMINAL KINASE-LIKE PROTEIN"/>
    <property type="match status" value="1"/>
</dbReference>
<dbReference type="PROSITE" id="PS50011">
    <property type="entry name" value="PROTEIN_KINASE_DOM"/>
    <property type="match status" value="1"/>
</dbReference>
<dbReference type="InterPro" id="IPR000719">
    <property type="entry name" value="Prot_kinase_dom"/>
</dbReference>
<dbReference type="EMBL" id="CAJOBC010006818">
    <property type="protein sequence ID" value="CAF3911935.1"/>
    <property type="molecule type" value="Genomic_DNA"/>
</dbReference>
<comment type="function">
    <text evidence="4">Regulates COPI-mediated retrograde protein traffic at the interface between the Golgi apparatus and the endoplasmic reticulum. Involved in the maintenance of the Golgi apparatus morphology.</text>
</comment>
<dbReference type="SUPFAM" id="SSF48371">
    <property type="entry name" value="ARM repeat"/>
    <property type="match status" value="1"/>
</dbReference>
<reference evidence="7" key="1">
    <citation type="submission" date="2021-02" db="EMBL/GenBank/DDBJ databases">
        <authorList>
            <person name="Nowell W R."/>
        </authorList>
    </citation>
    <scope>NUCLEOTIDE SEQUENCE</scope>
</reference>
<feature type="compositionally biased region" description="Polar residues" evidence="5">
    <location>
        <begin position="647"/>
        <end position="666"/>
    </location>
</feature>
<evidence type="ECO:0000256" key="1">
    <source>
        <dbReference type="ARBA" id="ARBA00038349"/>
    </source>
</evidence>
<dbReference type="GO" id="GO:0005524">
    <property type="term" value="F:ATP binding"/>
    <property type="evidence" value="ECO:0007669"/>
    <property type="project" value="InterPro"/>
</dbReference>
<protein>
    <recommendedName>
        <fullName evidence="2">N-terminal kinase-like protein</fullName>
    </recommendedName>
    <alternativeName>
        <fullName evidence="3">SCY1-like protein 1</fullName>
    </alternativeName>
</protein>
<dbReference type="EMBL" id="CAJNOQ010006819">
    <property type="protein sequence ID" value="CAF1148410.1"/>
    <property type="molecule type" value="Genomic_DNA"/>
</dbReference>
<feature type="region of interest" description="Disordered" evidence="5">
    <location>
        <begin position="623"/>
        <end position="686"/>
    </location>
</feature>
<feature type="compositionally biased region" description="Acidic residues" evidence="5">
    <location>
        <begin position="752"/>
        <end position="764"/>
    </location>
</feature>
<comment type="caution">
    <text evidence="7">The sequence shown here is derived from an EMBL/GenBank/DDBJ whole genome shotgun (WGS) entry which is preliminary data.</text>
</comment>
<evidence type="ECO:0000313" key="7">
    <source>
        <dbReference type="EMBL" id="CAF1148410.1"/>
    </source>
</evidence>
<dbReference type="SUPFAM" id="SSF56112">
    <property type="entry name" value="Protein kinase-like (PK-like)"/>
    <property type="match status" value="1"/>
</dbReference>